<dbReference type="Gene3D" id="1.25.70.10">
    <property type="entry name" value="Transcription termination factor 3, mitochondrial"/>
    <property type="match status" value="1"/>
</dbReference>
<evidence type="ECO:0000256" key="3">
    <source>
        <dbReference type="ARBA" id="ARBA00022946"/>
    </source>
</evidence>
<dbReference type="PANTHER" id="PTHR13068:SF236">
    <property type="entry name" value="OS02G0749800 PROTEIN"/>
    <property type="match status" value="1"/>
</dbReference>
<dbReference type="PANTHER" id="PTHR13068">
    <property type="entry name" value="CGI-12 PROTEIN-RELATED"/>
    <property type="match status" value="1"/>
</dbReference>
<reference evidence="5 6" key="1">
    <citation type="submission" date="2021-07" db="EMBL/GenBank/DDBJ databases">
        <title>The Aristolochia fimbriata genome: insights into angiosperm evolution, floral development and chemical biosynthesis.</title>
        <authorList>
            <person name="Jiao Y."/>
        </authorList>
    </citation>
    <scope>NUCLEOTIDE SEQUENCE [LARGE SCALE GENOMIC DNA]</scope>
    <source>
        <strain evidence="5">IBCAS-2021</strain>
        <tissue evidence="5">Leaf</tissue>
    </source>
</reference>
<keyword evidence="2" id="KW-0806">Transcription termination</keyword>
<evidence type="ECO:0000256" key="1">
    <source>
        <dbReference type="ARBA" id="ARBA00007692"/>
    </source>
</evidence>
<dbReference type="AlphaFoldDB" id="A0AAV7FD03"/>
<dbReference type="SMART" id="SM00733">
    <property type="entry name" value="Mterf"/>
    <property type="match status" value="7"/>
</dbReference>
<evidence type="ECO:0000256" key="2">
    <source>
        <dbReference type="ARBA" id="ARBA00022472"/>
    </source>
</evidence>
<dbReference type="Proteomes" id="UP000825729">
    <property type="component" value="Unassembled WGS sequence"/>
</dbReference>
<feature type="region of interest" description="Disordered" evidence="4">
    <location>
        <begin position="1"/>
        <end position="156"/>
    </location>
</feature>
<feature type="compositionally biased region" description="Gly residues" evidence="4">
    <location>
        <begin position="82"/>
        <end position="92"/>
    </location>
</feature>
<organism evidence="5 6">
    <name type="scientific">Aristolochia fimbriata</name>
    <name type="common">White veined hardy Dutchman's pipe vine</name>
    <dbReference type="NCBI Taxonomy" id="158543"/>
    <lineage>
        <taxon>Eukaryota</taxon>
        <taxon>Viridiplantae</taxon>
        <taxon>Streptophyta</taxon>
        <taxon>Embryophyta</taxon>
        <taxon>Tracheophyta</taxon>
        <taxon>Spermatophyta</taxon>
        <taxon>Magnoliopsida</taxon>
        <taxon>Magnoliidae</taxon>
        <taxon>Piperales</taxon>
        <taxon>Aristolochiaceae</taxon>
        <taxon>Aristolochia</taxon>
    </lineage>
</organism>
<comment type="similarity">
    <text evidence="1">Belongs to the mTERF family.</text>
</comment>
<feature type="compositionally biased region" description="Gly residues" evidence="4">
    <location>
        <begin position="31"/>
        <end position="72"/>
    </location>
</feature>
<dbReference type="InterPro" id="IPR038538">
    <property type="entry name" value="MTERF_sf"/>
</dbReference>
<dbReference type="GO" id="GO:0006353">
    <property type="term" value="P:DNA-templated transcription termination"/>
    <property type="evidence" value="ECO:0007669"/>
    <property type="project" value="UniProtKB-KW"/>
</dbReference>
<feature type="compositionally biased region" description="Basic and acidic residues" evidence="4">
    <location>
        <begin position="93"/>
        <end position="112"/>
    </location>
</feature>
<evidence type="ECO:0000313" key="6">
    <source>
        <dbReference type="Proteomes" id="UP000825729"/>
    </source>
</evidence>
<dbReference type="EMBL" id="JAINDJ010000002">
    <property type="protein sequence ID" value="KAG9458479.1"/>
    <property type="molecule type" value="Genomic_DNA"/>
</dbReference>
<sequence>MEGMRERGKEGGKIGNDGGEGEIDGEKGKGQAQGGKGQPRGGRVSPGGEGSAQGGGGAQGGGSAQGGEGSAQGGVRVKPRGGEGSAEGGEGSAEGRGRSAQERGRVSPREGKGQPSAGEGKGQRSAGEGKGQRWRGEGSAQGLGRVGPGDEDGAGGNSMRALLFRNLIRFRSRSFEFNISLVQRISLRSISSASNAGNEPSFTYTYLVKSCGLSRDAAHSVAQKLNLKHSRNPNLVLALFRDEGLTETQIKRMIGKCPALLVADPSTSLKPKFEFLRRLGVSGSCLAKMVSKDPNILRRSVASHMVSSIAFLRTVLQTDEEIVLALKRSTRILVYRPDKIMPKNIEILTSHSVPMKNITKLIKLQPGVLMGVPTRLNTIVLKLKDMGFDPAKTAFIRALRVLMTINELNWEKKLEVFRSVGWSDDDILTAIKLDPFCMANSEQKIRKVMEYIVKEMGFEPSSVARRPIVLALSLEERIVPRCTVLQILQSKGLVKGSLRLFSILEMAEKKFLEKFITKCKEEAPEILKYVNTR</sequence>
<keyword evidence="3" id="KW-0809">Transit peptide</keyword>
<keyword evidence="2" id="KW-0805">Transcription regulation</keyword>
<protein>
    <submittedName>
        <fullName evidence="5">Uncharacterized protein</fullName>
    </submittedName>
</protein>
<keyword evidence="6" id="KW-1185">Reference proteome</keyword>
<dbReference type="Pfam" id="PF02536">
    <property type="entry name" value="mTERF"/>
    <property type="match status" value="2"/>
</dbReference>
<keyword evidence="2" id="KW-0804">Transcription</keyword>
<proteinExistence type="inferred from homology"/>
<evidence type="ECO:0000256" key="4">
    <source>
        <dbReference type="SAM" id="MobiDB-lite"/>
    </source>
</evidence>
<gene>
    <name evidence="5" type="ORF">H6P81_002987</name>
</gene>
<dbReference type="InterPro" id="IPR003690">
    <property type="entry name" value="MTERF"/>
</dbReference>
<name>A0AAV7FD03_ARIFI</name>
<comment type="caution">
    <text evidence="5">The sequence shown here is derived from an EMBL/GenBank/DDBJ whole genome shotgun (WGS) entry which is preliminary data.</text>
</comment>
<accession>A0AAV7FD03</accession>
<dbReference type="GO" id="GO:0003676">
    <property type="term" value="F:nucleic acid binding"/>
    <property type="evidence" value="ECO:0007669"/>
    <property type="project" value="InterPro"/>
</dbReference>
<dbReference type="FunFam" id="1.25.70.10:FF:000001">
    <property type="entry name" value="Mitochondrial transcription termination factor-like"/>
    <property type="match status" value="1"/>
</dbReference>
<evidence type="ECO:0000313" key="5">
    <source>
        <dbReference type="EMBL" id="KAG9458479.1"/>
    </source>
</evidence>
<feature type="compositionally biased region" description="Basic and acidic residues" evidence="4">
    <location>
        <begin position="1"/>
        <end position="12"/>
    </location>
</feature>